<name>A0A0E9SK29_ANGAN</name>
<proteinExistence type="predicted"/>
<protein>
    <submittedName>
        <fullName evidence="1">Uncharacterized protein</fullName>
    </submittedName>
</protein>
<reference evidence="1" key="1">
    <citation type="submission" date="2014-11" db="EMBL/GenBank/DDBJ databases">
        <authorList>
            <person name="Amaro Gonzalez C."/>
        </authorList>
    </citation>
    <scope>NUCLEOTIDE SEQUENCE</scope>
</reference>
<dbReference type="EMBL" id="GBXM01066985">
    <property type="protein sequence ID" value="JAH41592.1"/>
    <property type="molecule type" value="Transcribed_RNA"/>
</dbReference>
<reference evidence="1" key="2">
    <citation type="journal article" date="2015" name="Fish Shellfish Immunol.">
        <title>Early steps in the European eel (Anguilla anguilla)-Vibrio vulnificus interaction in the gills: Role of the RtxA13 toxin.</title>
        <authorList>
            <person name="Callol A."/>
            <person name="Pajuelo D."/>
            <person name="Ebbesson L."/>
            <person name="Teles M."/>
            <person name="MacKenzie S."/>
            <person name="Amaro C."/>
        </authorList>
    </citation>
    <scope>NUCLEOTIDE SEQUENCE</scope>
</reference>
<dbReference type="EMBL" id="GBXM01078008">
    <property type="protein sequence ID" value="JAH30569.1"/>
    <property type="molecule type" value="Transcribed_RNA"/>
</dbReference>
<dbReference type="EMBL" id="GBXM01065009">
    <property type="protein sequence ID" value="JAH43568.1"/>
    <property type="molecule type" value="Transcribed_RNA"/>
</dbReference>
<dbReference type="AlphaFoldDB" id="A0A0E9SK29"/>
<evidence type="ECO:0000313" key="1">
    <source>
        <dbReference type="EMBL" id="JAH41592.1"/>
    </source>
</evidence>
<accession>A0A0E9SK29</accession>
<organism evidence="1">
    <name type="scientific">Anguilla anguilla</name>
    <name type="common">European freshwater eel</name>
    <name type="synonym">Muraena anguilla</name>
    <dbReference type="NCBI Taxonomy" id="7936"/>
    <lineage>
        <taxon>Eukaryota</taxon>
        <taxon>Metazoa</taxon>
        <taxon>Chordata</taxon>
        <taxon>Craniata</taxon>
        <taxon>Vertebrata</taxon>
        <taxon>Euteleostomi</taxon>
        <taxon>Actinopterygii</taxon>
        <taxon>Neopterygii</taxon>
        <taxon>Teleostei</taxon>
        <taxon>Anguilliformes</taxon>
        <taxon>Anguillidae</taxon>
        <taxon>Anguilla</taxon>
    </lineage>
</organism>
<sequence length="48" mass="5340">MLLAGCTFLCPVGGSNTLCSVRHSIRIRKDFPFFFSSTGLYKIVLITE</sequence>